<protein>
    <submittedName>
        <fullName evidence="2">Uncharacterized protein</fullName>
    </submittedName>
</protein>
<keyword evidence="3" id="KW-1185">Reference proteome</keyword>
<evidence type="ECO:0000313" key="2">
    <source>
        <dbReference type="EMBL" id="KAF1996113.1"/>
    </source>
</evidence>
<sequence>MGRQAYLTRIALGRSAFEPSQGIGQSSEYIQLDASQHEIPAAAQEANRNRYIQLFDERGNPINPRAHEYGRRLRAAQNDVLASIGVVERRRSPSDDLPGTYEDRLEELENEDSAGNTVALMSTLAQNVCTWWIGSIRQRVMIFRIPDAFPVSHIIASEYHATGRSLLWTGFTARLTSSLCVQATLYTAVVFRPIDRLLAVTHASRRTKHFFQRWKGWTNTCFRLSVEILFSPLGYHANLQRLGLISARPFWPSWKAFIPFSSQSLIQPLPLSSGLLPCVNAIATSPVLFLCLDHLYERWIYGIVFEAVETLIVRPDNPDLASPDDGVKSRASAVLGLRAKTPWPVREVIHRIFKLLGWTKASEANNRGVEVSPETHIDTAPTTIDVGETQITHITPLDIPTVNQTLNQESSTTRAVQNFPPEASPTASQTSDNGDDPRIRITSREGIVEMEVRLPPHVLSTTTVVEGTDSSSLHPGNTSRTIDVQELERPHYHRVSQLSTEPAQMLGAICKSQLVGWATVGLRLVTLRFMASHCLFTRLAAGERPSRPLSLLARNPMNDFRNMDIRSVGLLASRIALFGLLELSIDLGLWCSQYVVVTFIGKRFFSWGKL</sequence>
<organism evidence="2 3">
    <name type="scientific">Amniculicola lignicola CBS 123094</name>
    <dbReference type="NCBI Taxonomy" id="1392246"/>
    <lineage>
        <taxon>Eukaryota</taxon>
        <taxon>Fungi</taxon>
        <taxon>Dikarya</taxon>
        <taxon>Ascomycota</taxon>
        <taxon>Pezizomycotina</taxon>
        <taxon>Dothideomycetes</taxon>
        <taxon>Pleosporomycetidae</taxon>
        <taxon>Pleosporales</taxon>
        <taxon>Amniculicolaceae</taxon>
        <taxon>Amniculicola</taxon>
    </lineage>
</organism>
<name>A0A6A5W2Q9_9PLEO</name>
<evidence type="ECO:0000313" key="3">
    <source>
        <dbReference type="Proteomes" id="UP000799779"/>
    </source>
</evidence>
<dbReference type="OrthoDB" id="5383784at2759"/>
<feature type="region of interest" description="Disordered" evidence="1">
    <location>
        <begin position="408"/>
        <end position="439"/>
    </location>
</feature>
<evidence type="ECO:0000256" key="1">
    <source>
        <dbReference type="SAM" id="MobiDB-lite"/>
    </source>
</evidence>
<gene>
    <name evidence="2" type="ORF">P154DRAFT_444088</name>
</gene>
<dbReference type="AlphaFoldDB" id="A0A6A5W2Q9"/>
<accession>A0A6A5W2Q9</accession>
<dbReference type="Proteomes" id="UP000799779">
    <property type="component" value="Unassembled WGS sequence"/>
</dbReference>
<dbReference type="EMBL" id="ML977629">
    <property type="protein sequence ID" value="KAF1996113.1"/>
    <property type="molecule type" value="Genomic_DNA"/>
</dbReference>
<reference evidence="2" key="1">
    <citation type="journal article" date="2020" name="Stud. Mycol.">
        <title>101 Dothideomycetes genomes: a test case for predicting lifestyles and emergence of pathogens.</title>
        <authorList>
            <person name="Haridas S."/>
            <person name="Albert R."/>
            <person name="Binder M."/>
            <person name="Bloem J."/>
            <person name="Labutti K."/>
            <person name="Salamov A."/>
            <person name="Andreopoulos B."/>
            <person name="Baker S."/>
            <person name="Barry K."/>
            <person name="Bills G."/>
            <person name="Bluhm B."/>
            <person name="Cannon C."/>
            <person name="Castanera R."/>
            <person name="Culley D."/>
            <person name="Daum C."/>
            <person name="Ezra D."/>
            <person name="Gonzalez J."/>
            <person name="Henrissat B."/>
            <person name="Kuo A."/>
            <person name="Liang C."/>
            <person name="Lipzen A."/>
            <person name="Lutzoni F."/>
            <person name="Magnuson J."/>
            <person name="Mondo S."/>
            <person name="Nolan M."/>
            <person name="Ohm R."/>
            <person name="Pangilinan J."/>
            <person name="Park H.-J."/>
            <person name="Ramirez L."/>
            <person name="Alfaro M."/>
            <person name="Sun H."/>
            <person name="Tritt A."/>
            <person name="Yoshinaga Y."/>
            <person name="Zwiers L.-H."/>
            <person name="Turgeon B."/>
            <person name="Goodwin S."/>
            <person name="Spatafora J."/>
            <person name="Crous P."/>
            <person name="Grigoriev I."/>
        </authorList>
    </citation>
    <scope>NUCLEOTIDE SEQUENCE</scope>
    <source>
        <strain evidence="2">CBS 123094</strain>
    </source>
</reference>
<proteinExistence type="predicted"/>